<accession>A0A6D2KX97</accession>
<comment type="caution">
    <text evidence="3">The sequence shown here is derived from an EMBL/GenBank/DDBJ whole genome shotgun (WGS) entry which is preliminary data.</text>
</comment>
<sequence length="219" mass="23572">MAFPCHLLNFWRSPILLWAATTEGFILGASYSSNNSTQAHPNPHFPGPDLQLDPQLDPQLDSARSSSGSSSRKSSSCPTNVYTGGLKSMFSPLTTVVSSGLGRRNLEGPTNGCVNLNWNLPSNSLCSMRRLVLQNLMSIQPGSVRSGQGKASSSLCQIYLPLILLPSLVRERMGLIPMSRNLSSPSLMVPVAFLAKKVLASALCTYLKHWAPDLSCLGP</sequence>
<proteinExistence type="predicted"/>
<keyword evidence="2" id="KW-0732">Signal</keyword>
<dbReference type="AlphaFoldDB" id="A0A6D2KX97"/>
<dbReference type="EMBL" id="CACVBM020001653">
    <property type="protein sequence ID" value="CAA7056780.1"/>
    <property type="molecule type" value="Genomic_DNA"/>
</dbReference>
<evidence type="ECO:0000256" key="2">
    <source>
        <dbReference type="SAM" id="SignalP"/>
    </source>
</evidence>
<protein>
    <submittedName>
        <fullName evidence="3">Uncharacterized protein</fullName>
    </submittedName>
</protein>
<organism evidence="3 4">
    <name type="scientific">Microthlaspi erraticum</name>
    <dbReference type="NCBI Taxonomy" id="1685480"/>
    <lineage>
        <taxon>Eukaryota</taxon>
        <taxon>Viridiplantae</taxon>
        <taxon>Streptophyta</taxon>
        <taxon>Embryophyta</taxon>
        <taxon>Tracheophyta</taxon>
        <taxon>Spermatophyta</taxon>
        <taxon>Magnoliopsida</taxon>
        <taxon>eudicotyledons</taxon>
        <taxon>Gunneridae</taxon>
        <taxon>Pentapetalae</taxon>
        <taxon>rosids</taxon>
        <taxon>malvids</taxon>
        <taxon>Brassicales</taxon>
        <taxon>Brassicaceae</taxon>
        <taxon>Coluteocarpeae</taxon>
        <taxon>Microthlaspi</taxon>
    </lineage>
</organism>
<reference evidence="3" key="1">
    <citation type="submission" date="2020-01" db="EMBL/GenBank/DDBJ databases">
        <authorList>
            <person name="Mishra B."/>
        </authorList>
    </citation>
    <scope>NUCLEOTIDE SEQUENCE [LARGE SCALE GENOMIC DNA]</scope>
</reference>
<gene>
    <name evidence="3" type="ORF">MERR_LOCUS44016</name>
</gene>
<feature type="region of interest" description="Disordered" evidence="1">
    <location>
        <begin position="36"/>
        <end position="78"/>
    </location>
</feature>
<feature type="signal peptide" evidence="2">
    <location>
        <begin position="1"/>
        <end position="24"/>
    </location>
</feature>
<feature type="compositionally biased region" description="Low complexity" evidence="1">
    <location>
        <begin position="48"/>
        <end position="76"/>
    </location>
</feature>
<keyword evidence="4" id="KW-1185">Reference proteome</keyword>
<evidence type="ECO:0000313" key="3">
    <source>
        <dbReference type="EMBL" id="CAA7056780.1"/>
    </source>
</evidence>
<evidence type="ECO:0000313" key="4">
    <source>
        <dbReference type="Proteomes" id="UP000467841"/>
    </source>
</evidence>
<name>A0A6D2KX97_9BRAS</name>
<feature type="chain" id="PRO_5025495663" evidence="2">
    <location>
        <begin position="25"/>
        <end position="219"/>
    </location>
</feature>
<dbReference type="Proteomes" id="UP000467841">
    <property type="component" value="Unassembled WGS sequence"/>
</dbReference>
<evidence type="ECO:0000256" key="1">
    <source>
        <dbReference type="SAM" id="MobiDB-lite"/>
    </source>
</evidence>